<name>A0A8X6HIY0_TRICU</name>
<reference evidence="1" key="1">
    <citation type="submission" date="2020-07" db="EMBL/GenBank/DDBJ databases">
        <title>Multicomponent nature underlies the extraordinary mechanical properties of spider dragline silk.</title>
        <authorList>
            <person name="Kono N."/>
            <person name="Nakamura H."/>
            <person name="Mori M."/>
            <person name="Yoshida Y."/>
            <person name="Ohtoshi R."/>
            <person name="Malay A.D."/>
            <person name="Moran D.A.P."/>
            <person name="Tomita M."/>
            <person name="Numata K."/>
            <person name="Arakawa K."/>
        </authorList>
    </citation>
    <scope>NUCLEOTIDE SEQUENCE</scope>
</reference>
<dbReference type="AlphaFoldDB" id="A0A8X6HIY0"/>
<sequence>MGHPVVSVGGIVGYIEFKAGAVIGLLQCNNVRIMVLYVGFEFILLPYNTISVPADDPENISPECSSGS</sequence>
<dbReference type="Proteomes" id="UP000887116">
    <property type="component" value="Unassembled WGS sequence"/>
</dbReference>
<dbReference type="EMBL" id="BMAO01018566">
    <property type="protein sequence ID" value="GFR24418.1"/>
    <property type="molecule type" value="Genomic_DNA"/>
</dbReference>
<protein>
    <submittedName>
        <fullName evidence="1">Uncharacterized protein</fullName>
    </submittedName>
</protein>
<keyword evidence="2" id="KW-1185">Reference proteome</keyword>
<gene>
    <name evidence="1" type="ORF">TNCT_610261</name>
</gene>
<comment type="caution">
    <text evidence="1">The sequence shown here is derived from an EMBL/GenBank/DDBJ whole genome shotgun (WGS) entry which is preliminary data.</text>
</comment>
<proteinExistence type="predicted"/>
<evidence type="ECO:0000313" key="2">
    <source>
        <dbReference type="Proteomes" id="UP000887116"/>
    </source>
</evidence>
<organism evidence="1 2">
    <name type="scientific">Trichonephila clavata</name>
    <name type="common">Joro spider</name>
    <name type="synonym">Nephila clavata</name>
    <dbReference type="NCBI Taxonomy" id="2740835"/>
    <lineage>
        <taxon>Eukaryota</taxon>
        <taxon>Metazoa</taxon>
        <taxon>Ecdysozoa</taxon>
        <taxon>Arthropoda</taxon>
        <taxon>Chelicerata</taxon>
        <taxon>Arachnida</taxon>
        <taxon>Araneae</taxon>
        <taxon>Araneomorphae</taxon>
        <taxon>Entelegynae</taxon>
        <taxon>Araneoidea</taxon>
        <taxon>Nephilidae</taxon>
        <taxon>Trichonephila</taxon>
    </lineage>
</organism>
<evidence type="ECO:0000313" key="1">
    <source>
        <dbReference type="EMBL" id="GFR24418.1"/>
    </source>
</evidence>
<accession>A0A8X6HIY0</accession>